<dbReference type="STRING" id="1227482.C469_01879"/>
<proteinExistence type="predicted"/>
<organism evidence="3 4">
    <name type="scientific">Halorubrum lipolyticum DSM 21995</name>
    <dbReference type="NCBI Taxonomy" id="1227482"/>
    <lineage>
        <taxon>Archaea</taxon>
        <taxon>Methanobacteriati</taxon>
        <taxon>Methanobacteriota</taxon>
        <taxon>Stenosarchaea group</taxon>
        <taxon>Halobacteria</taxon>
        <taxon>Halobacteriales</taxon>
        <taxon>Haloferacaceae</taxon>
        <taxon>Halorubrum</taxon>
    </lineage>
</organism>
<comment type="caution">
    <text evidence="3">The sequence shown here is derived from an EMBL/GenBank/DDBJ whole genome shotgun (WGS) entry which is preliminary data.</text>
</comment>
<dbReference type="Proteomes" id="UP000011650">
    <property type="component" value="Unassembled WGS sequence"/>
</dbReference>
<dbReference type="InterPro" id="IPR058929">
    <property type="entry name" value="Ig_halo"/>
</dbReference>
<dbReference type="PATRIC" id="fig|1227482.3.peg.385"/>
<feature type="region of interest" description="Disordered" evidence="1">
    <location>
        <begin position="109"/>
        <end position="128"/>
    </location>
</feature>
<feature type="domain" description="Ig-like" evidence="2">
    <location>
        <begin position="56"/>
        <end position="142"/>
    </location>
</feature>
<dbReference type="PROSITE" id="PS51257">
    <property type="entry name" value="PROKAR_LIPOPROTEIN"/>
    <property type="match status" value="1"/>
</dbReference>
<accession>M0P1A0</accession>
<dbReference type="AlphaFoldDB" id="M0P1A0"/>
<sequence length="150" mass="16207">MSPNPTRRSPSGRSSSRRSLLAAGCAAAATGLAGCADLLGPEELAHEVEAYNRRDTAHTLSVRVENADGDALYRRTFEIEGDRAREGTEPFTGTPTTIVVTVDDREPVEREWPDPNCEQQGTRSAGGVDVYLLPDGEVQLEPTCDTIYAE</sequence>
<dbReference type="PROSITE" id="PS51318">
    <property type="entry name" value="TAT"/>
    <property type="match status" value="1"/>
</dbReference>
<evidence type="ECO:0000313" key="4">
    <source>
        <dbReference type="Proteomes" id="UP000011650"/>
    </source>
</evidence>
<dbReference type="OrthoDB" id="346328at2157"/>
<evidence type="ECO:0000259" key="2">
    <source>
        <dbReference type="Pfam" id="PF25942"/>
    </source>
</evidence>
<dbReference type="RefSeq" id="WP_008003336.1">
    <property type="nucleotide sequence ID" value="NZ_AOJG01000006.1"/>
</dbReference>
<evidence type="ECO:0000256" key="1">
    <source>
        <dbReference type="SAM" id="MobiDB-lite"/>
    </source>
</evidence>
<gene>
    <name evidence="3" type="ORF">C469_01879</name>
</gene>
<dbReference type="EMBL" id="AOJG01000006">
    <property type="protein sequence ID" value="EMA63861.1"/>
    <property type="molecule type" value="Genomic_DNA"/>
</dbReference>
<keyword evidence="4" id="KW-1185">Reference proteome</keyword>
<reference evidence="3 4" key="1">
    <citation type="journal article" date="2014" name="PLoS Genet.">
        <title>Phylogenetically driven sequencing of extremely halophilic archaea reveals strategies for static and dynamic osmo-response.</title>
        <authorList>
            <person name="Becker E.A."/>
            <person name="Seitzer P.M."/>
            <person name="Tritt A."/>
            <person name="Larsen D."/>
            <person name="Krusor M."/>
            <person name="Yao A.I."/>
            <person name="Wu D."/>
            <person name="Madern D."/>
            <person name="Eisen J.A."/>
            <person name="Darling A.E."/>
            <person name="Facciotti M.T."/>
        </authorList>
    </citation>
    <scope>NUCLEOTIDE SEQUENCE [LARGE SCALE GENOMIC DNA]</scope>
    <source>
        <strain evidence="3 4">DSM 21995</strain>
    </source>
</reference>
<evidence type="ECO:0000313" key="3">
    <source>
        <dbReference type="EMBL" id="EMA63861.1"/>
    </source>
</evidence>
<dbReference type="InterPro" id="IPR006311">
    <property type="entry name" value="TAT_signal"/>
</dbReference>
<name>M0P1A0_9EURY</name>
<protein>
    <recommendedName>
        <fullName evidence="2">Ig-like domain-containing protein</fullName>
    </recommendedName>
</protein>
<dbReference type="Pfam" id="PF25942">
    <property type="entry name" value="Ig_halo"/>
    <property type="match status" value="1"/>
</dbReference>